<gene>
    <name evidence="2" type="ORF">VLY81_08640</name>
</gene>
<feature type="compositionally biased region" description="Basic residues" evidence="1">
    <location>
        <begin position="43"/>
        <end position="58"/>
    </location>
</feature>
<protein>
    <submittedName>
        <fullName evidence="2">Uncharacterized protein</fullName>
    </submittedName>
</protein>
<organism evidence="2 3">
    <name type="scientific">Geochorda subterranea</name>
    <dbReference type="NCBI Taxonomy" id="3109564"/>
    <lineage>
        <taxon>Bacteria</taxon>
        <taxon>Bacillati</taxon>
        <taxon>Bacillota</taxon>
        <taxon>Limnochordia</taxon>
        <taxon>Limnochordales</taxon>
        <taxon>Geochordaceae</taxon>
        <taxon>Geochorda</taxon>
    </lineage>
</organism>
<evidence type="ECO:0000313" key="2">
    <source>
        <dbReference type="EMBL" id="WRP13518.1"/>
    </source>
</evidence>
<reference evidence="3" key="1">
    <citation type="submission" date="2023-12" db="EMBL/GenBank/DDBJ databases">
        <title>Novel isolates from deep terrestrial aquifers shed light on the physiology and ecology of the class Limnochordia.</title>
        <authorList>
            <person name="Karnachuk O.V."/>
            <person name="Lukina A.P."/>
            <person name="Avakyan M.R."/>
            <person name="Kadnikov V."/>
            <person name="Begmatov S."/>
            <person name="Beletsky A.V."/>
            <person name="Mardanov A.V."/>
            <person name="Ravin N.V."/>
        </authorList>
    </citation>
    <scope>NUCLEOTIDE SEQUENCE [LARGE SCALE GENOMIC DNA]</scope>
    <source>
        <strain evidence="3">LN</strain>
    </source>
</reference>
<dbReference type="RefSeq" id="WP_324667763.1">
    <property type="nucleotide sequence ID" value="NZ_CP141614.1"/>
</dbReference>
<name>A0ABZ1BLQ5_9FIRM</name>
<evidence type="ECO:0000256" key="1">
    <source>
        <dbReference type="SAM" id="MobiDB-lite"/>
    </source>
</evidence>
<evidence type="ECO:0000313" key="3">
    <source>
        <dbReference type="Proteomes" id="UP001333102"/>
    </source>
</evidence>
<feature type="region of interest" description="Disordered" evidence="1">
    <location>
        <begin position="23"/>
        <end position="58"/>
    </location>
</feature>
<dbReference type="Proteomes" id="UP001333102">
    <property type="component" value="Chromosome"/>
</dbReference>
<proteinExistence type="predicted"/>
<accession>A0ABZ1BLQ5</accession>
<sequence length="58" mass="6496">MDELLPLLIWAAIVVLGAIRNASRQRARTGRSPAARSPQPRPARLRRCGPGSRLRRPR</sequence>
<dbReference type="EMBL" id="CP141614">
    <property type="protein sequence ID" value="WRP13518.1"/>
    <property type="molecule type" value="Genomic_DNA"/>
</dbReference>
<keyword evidence="3" id="KW-1185">Reference proteome</keyword>